<organism evidence="2 3">
    <name type="scientific">Portunus trituberculatus</name>
    <name type="common">Swimming crab</name>
    <name type="synonym">Neptunus trituberculatus</name>
    <dbReference type="NCBI Taxonomy" id="210409"/>
    <lineage>
        <taxon>Eukaryota</taxon>
        <taxon>Metazoa</taxon>
        <taxon>Ecdysozoa</taxon>
        <taxon>Arthropoda</taxon>
        <taxon>Crustacea</taxon>
        <taxon>Multicrustacea</taxon>
        <taxon>Malacostraca</taxon>
        <taxon>Eumalacostraca</taxon>
        <taxon>Eucarida</taxon>
        <taxon>Decapoda</taxon>
        <taxon>Pleocyemata</taxon>
        <taxon>Brachyura</taxon>
        <taxon>Eubrachyura</taxon>
        <taxon>Portunoidea</taxon>
        <taxon>Portunidae</taxon>
        <taxon>Portuninae</taxon>
        <taxon>Portunus</taxon>
    </lineage>
</organism>
<feature type="region of interest" description="Disordered" evidence="1">
    <location>
        <begin position="81"/>
        <end position="103"/>
    </location>
</feature>
<dbReference type="AlphaFoldDB" id="A0A5B7K168"/>
<keyword evidence="3" id="KW-1185">Reference proteome</keyword>
<evidence type="ECO:0000313" key="2">
    <source>
        <dbReference type="EMBL" id="MPD00720.1"/>
    </source>
</evidence>
<protein>
    <submittedName>
        <fullName evidence="2">Uncharacterized protein</fullName>
    </submittedName>
</protein>
<evidence type="ECO:0000256" key="1">
    <source>
        <dbReference type="SAM" id="MobiDB-lite"/>
    </source>
</evidence>
<sequence>MELRDEGVAGVWESGPWHCVPGWSIAQSYLVNTHRAHTPSLEHQLYSWFRKAAGKTRQRTREEEPGWGMVEYLTKGGGEKETLMLNRGPESSSQNITGRPSASFTHFTLRHKFE</sequence>
<dbReference type="EMBL" id="VSRR010124078">
    <property type="protein sequence ID" value="MPD00720.1"/>
    <property type="molecule type" value="Genomic_DNA"/>
</dbReference>
<accession>A0A5B7K168</accession>
<feature type="compositionally biased region" description="Polar residues" evidence="1">
    <location>
        <begin position="89"/>
        <end position="103"/>
    </location>
</feature>
<proteinExistence type="predicted"/>
<reference evidence="2 3" key="1">
    <citation type="submission" date="2019-05" db="EMBL/GenBank/DDBJ databases">
        <title>Another draft genome of Portunus trituberculatus and its Hox gene families provides insights of decapod evolution.</title>
        <authorList>
            <person name="Jeong J.-H."/>
            <person name="Song I."/>
            <person name="Kim S."/>
            <person name="Choi T."/>
            <person name="Kim D."/>
            <person name="Ryu S."/>
            <person name="Kim W."/>
        </authorList>
    </citation>
    <scope>NUCLEOTIDE SEQUENCE [LARGE SCALE GENOMIC DNA]</scope>
    <source>
        <tissue evidence="2">Muscle</tissue>
    </source>
</reference>
<name>A0A5B7K168_PORTR</name>
<gene>
    <name evidence="2" type="ORF">E2C01_096213</name>
</gene>
<dbReference type="Proteomes" id="UP000324222">
    <property type="component" value="Unassembled WGS sequence"/>
</dbReference>
<comment type="caution">
    <text evidence="2">The sequence shown here is derived from an EMBL/GenBank/DDBJ whole genome shotgun (WGS) entry which is preliminary data.</text>
</comment>
<evidence type="ECO:0000313" key="3">
    <source>
        <dbReference type="Proteomes" id="UP000324222"/>
    </source>
</evidence>